<reference evidence="1 2" key="1">
    <citation type="submission" date="2020-04" db="EMBL/GenBank/DDBJ databases">
        <title>Azohydromonas sp. isolated from soil.</title>
        <authorList>
            <person name="Dahal R.H."/>
        </authorList>
    </citation>
    <scope>NUCLEOTIDE SEQUENCE [LARGE SCALE GENOMIC DNA]</scope>
    <source>
        <strain evidence="1 2">G-1-1-14</strain>
    </source>
</reference>
<dbReference type="PANTHER" id="PTHR39662">
    <property type="entry name" value="DUF354 DOMAIN-CONTAINING PROTEIN-RELATED"/>
    <property type="match status" value="1"/>
</dbReference>
<organism evidence="1 2">
    <name type="scientific">Azohydromonas caseinilytica</name>
    <dbReference type="NCBI Taxonomy" id="2728836"/>
    <lineage>
        <taxon>Bacteria</taxon>
        <taxon>Pseudomonadati</taxon>
        <taxon>Pseudomonadota</taxon>
        <taxon>Betaproteobacteria</taxon>
        <taxon>Burkholderiales</taxon>
        <taxon>Sphaerotilaceae</taxon>
        <taxon>Azohydromonas</taxon>
    </lineage>
</organism>
<protein>
    <submittedName>
        <fullName evidence="1">DUF354 domain-containing protein</fullName>
    </submittedName>
</protein>
<proteinExistence type="predicted"/>
<comment type="caution">
    <text evidence="1">The sequence shown here is derived from an EMBL/GenBank/DDBJ whole genome shotgun (WGS) entry which is preliminary data.</text>
</comment>
<dbReference type="Pfam" id="PF04007">
    <property type="entry name" value="DUF354"/>
    <property type="match status" value="1"/>
</dbReference>
<evidence type="ECO:0000313" key="1">
    <source>
        <dbReference type="EMBL" id="NML18984.1"/>
    </source>
</evidence>
<dbReference type="SUPFAM" id="SSF53756">
    <property type="entry name" value="UDP-Glycosyltransferase/glycogen phosphorylase"/>
    <property type="match status" value="1"/>
</dbReference>
<dbReference type="Proteomes" id="UP000574067">
    <property type="component" value="Unassembled WGS sequence"/>
</dbReference>
<sequence length="361" mass="40135">MATQKTDNQQPIWIDLDNSPHVPFFRPIIEELQARGVPLLLTARDAFQVTELIELYRIPCITIGKHFGKNKFMKALGLLVRSAQLLPLILRHRPRLAVSHGSRAQTMVSRLLSIPSIVIADYEHARHVTKPDWMIVPEVIPTESASKSAKHVLKYPGIKEDVYTPSLSLDPGILKTMGLSPDDIIVTVRPPATEAHYHNPESEALFTATIELLAAHPAARIVVLPRNQRQQAEIVQAWPKLMESRKLIIPAEAVDGLNLVWHSDFVISGGGTMNREAAALGVPVYSIFRGHPGAVDLYLASKQRMTLLESVEDVRRKIVVTKRDRAHAPDLNNRRTLQALVGLIMDVAVETQAVEAQAVKN</sequence>
<evidence type="ECO:0000313" key="2">
    <source>
        <dbReference type="Proteomes" id="UP000574067"/>
    </source>
</evidence>
<dbReference type="PIRSF" id="PIRSF005357">
    <property type="entry name" value="UCP005357"/>
    <property type="match status" value="1"/>
</dbReference>
<accession>A0A848FI70</accession>
<dbReference type="EMBL" id="JABBFW010000048">
    <property type="protein sequence ID" value="NML18984.1"/>
    <property type="molecule type" value="Genomic_DNA"/>
</dbReference>
<dbReference type="AlphaFoldDB" id="A0A848FI70"/>
<name>A0A848FI70_9BURK</name>
<keyword evidence="2" id="KW-1185">Reference proteome</keyword>
<dbReference type="InterPro" id="IPR007152">
    <property type="entry name" value="DUF354"/>
</dbReference>
<dbReference type="PANTHER" id="PTHR39662:SF1">
    <property type="entry name" value="DUF354 DOMAIN-CONTAINING PROTEIN"/>
    <property type="match status" value="1"/>
</dbReference>
<dbReference type="Gene3D" id="3.40.50.2000">
    <property type="entry name" value="Glycogen Phosphorylase B"/>
    <property type="match status" value="1"/>
</dbReference>
<gene>
    <name evidence="1" type="ORF">HHL10_28855</name>
</gene>
<dbReference type="RefSeq" id="WP_169163882.1">
    <property type="nucleotide sequence ID" value="NZ_JABBFW010000048.1"/>
</dbReference>